<name>A0A699TXU6_TANCI</name>
<feature type="region of interest" description="Disordered" evidence="1">
    <location>
        <begin position="161"/>
        <end position="204"/>
    </location>
</feature>
<sequence length="204" mass="23066">MKGSGKTLERQKEDMFDEYERFRANGNESIQDYFIRFHKLVNDMKVTQIDLPKHQLNTKFVNNLPAYWSKYVSYTKNVMNMSADNYVDIFTLLRTYEPHALKSLKKLEQSSSSDVDPLAYLAKSSTPPQSSPKPTTQAAQTHEEALMATMQQLANLLSGFQKQFPPNNNQIRASSKPKSQATVQAGQIVTETVQRSAPGNVGKQ</sequence>
<evidence type="ECO:0000313" key="2">
    <source>
        <dbReference type="EMBL" id="GFD14690.1"/>
    </source>
</evidence>
<protein>
    <recommendedName>
        <fullName evidence="3">Integrase, catalytic region, zinc finger, CCHC-type, peptidase aspartic, catalytic</fullName>
    </recommendedName>
</protein>
<feature type="compositionally biased region" description="Low complexity" evidence="1">
    <location>
        <begin position="123"/>
        <end position="137"/>
    </location>
</feature>
<comment type="caution">
    <text evidence="2">The sequence shown here is derived from an EMBL/GenBank/DDBJ whole genome shotgun (WGS) entry which is preliminary data.</text>
</comment>
<dbReference type="EMBL" id="BKCJ011281177">
    <property type="protein sequence ID" value="GFD14690.1"/>
    <property type="molecule type" value="Genomic_DNA"/>
</dbReference>
<reference evidence="2" key="1">
    <citation type="journal article" date="2019" name="Sci. Rep.">
        <title>Draft genome of Tanacetum cinerariifolium, the natural source of mosquito coil.</title>
        <authorList>
            <person name="Yamashiro T."/>
            <person name="Shiraishi A."/>
            <person name="Satake H."/>
            <person name="Nakayama K."/>
        </authorList>
    </citation>
    <scope>NUCLEOTIDE SEQUENCE</scope>
</reference>
<dbReference type="AlphaFoldDB" id="A0A699TXU6"/>
<feature type="non-terminal residue" evidence="2">
    <location>
        <position position="204"/>
    </location>
</feature>
<evidence type="ECO:0000256" key="1">
    <source>
        <dbReference type="SAM" id="MobiDB-lite"/>
    </source>
</evidence>
<evidence type="ECO:0008006" key="3">
    <source>
        <dbReference type="Google" id="ProtNLM"/>
    </source>
</evidence>
<proteinExistence type="predicted"/>
<feature type="region of interest" description="Disordered" evidence="1">
    <location>
        <begin position="120"/>
        <end position="140"/>
    </location>
</feature>
<gene>
    <name evidence="2" type="ORF">Tci_886659</name>
</gene>
<accession>A0A699TXU6</accession>
<organism evidence="2">
    <name type="scientific">Tanacetum cinerariifolium</name>
    <name type="common">Dalmatian daisy</name>
    <name type="synonym">Chrysanthemum cinerariifolium</name>
    <dbReference type="NCBI Taxonomy" id="118510"/>
    <lineage>
        <taxon>Eukaryota</taxon>
        <taxon>Viridiplantae</taxon>
        <taxon>Streptophyta</taxon>
        <taxon>Embryophyta</taxon>
        <taxon>Tracheophyta</taxon>
        <taxon>Spermatophyta</taxon>
        <taxon>Magnoliopsida</taxon>
        <taxon>eudicotyledons</taxon>
        <taxon>Gunneridae</taxon>
        <taxon>Pentapetalae</taxon>
        <taxon>asterids</taxon>
        <taxon>campanulids</taxon>
        <taxon>Asterales</taxon>
        <taxon>Asteraceae</taxon>
        <taxon>Asteroideae</taxon>
        <taxon>Anthemideae</taxon>
        <taxon>Anthemidinae</taxon>
        <taxon>Tanacetum</taxon>
    </lineage>
</organism>